<reference evidence="1 2" key="1">
    <citation type="journal article" date="2014" name="Genome Biol. Evol.">
        <title>The genome of the myxosporean Thelohanellus kitauei shows adaptations to nutrient acquisition within its fish host.</title>
        <authorList>
            <person name="Yang Y."/>
            <person name="Xiong J."/>
            <person name="Zhou Z."/>
            <person name="Huo F."/>
            <person name="Miao W."/>
            <person name="Ran C."/>
            <person name="Liu Y."/>
            <person name="Zhang J."/>
            <person name="Feng J."/>
            <person name="Wang M."/>
            <person name="Wang M."/>
            <person name="Wang L."/>
            <person name="Yao B."/>
        </authorList>
    </citation>
    <scope>NUCLEOTIDE SEQUENCE [LARGE SCALE GENOMIC DNA]</scope>
    <source>
        <strain evidence="1">Wuqing</strain>
    </source>
</reference>
<evidence type="ECO:0000313" key="2">
    <source>
        <dbReference type="Proteomes" id="UP000031668"/>
    </source>
</evidence>
<comment type="caution">
    <text evidence="1">The sequence shown here is derived from an EMBL/GenBank/DDBJ whole genome shotgun (WGS) entry which is preliminary data.</text>
</comment>
<organism evidence="1 2">
    <name type="scientific">Thelohanellus kitauei</name>
    <name type="common">Myxosporean</name>
    <dbReference type="NCBI Taxonomy" id="669202"/>
    <lineage>
        <taxon>Eukaryota</taxon>
        <taxon>Metazoa</taxon>
        <taxon>Cnidaria</taxon>
        <taxon>Myxozoa</taxon>
        <taxon>Myxosporea</taxon>
        <taxon>Bivalvulida</taxon>
        <taxon>Platysporina</taxon>
        <taxon>Myxobolidae</taxon>
        <taxon>Thelohanellus</taxon>
    </lineage>
</organism>
<dbReference type="AlphaFoldDB" id="A0A0C2MNZ1"/>
<name>A0A0C2MNZ1_THEKT</name>
<protein>
    <submittedName>
        <fullName evidence="1">Uncharacterized protein</fullName>
    </submittedName>
</protein>
<evidence type="ECO:0000313" key="1">
    <source>
        <dbReference type="EMBL" id="KII66080.1"/>
    </source>
</evidence>
<proteinExistence type="predicted"/>
<dbReference type="Proteomes" id="UP000031668">
    <property type="component" value="Unassembled WGS sequence"/>
</dbReference>
<keyword evidence="2" id="KW-1185">Reference proteome</keyword>
<sequence length="104" mass="11951">MIYLTLKDRKQISSIWLGDISDFRFTKISDGILGYDPDAASTSLSIRRIDYFIHVLNKLPGLIHVTQVAQFYPRGMEQDTLISFDNGNTYLRLKYVKNGRYANG</sequence>
<gene>
    <name evidence="1" type="ORF">RF11_08741</name>
</gene>
<accession>A0A0C2MNZ1</accession>
<dbReference type="EMBL" id="JWZT01003614">
    <property type="protein sequence ID" value="KII66080.1"/>
    <property type="molecule type" value="Genomic_DNA"/>
</dbReference>